<dbReference type="Proteomes" id="UP000701801">
    <property type="component" value="Unassembled WGS sequence"/>
</dbReference>
<keyword evidence="3" id="KW-1185">Reference proteome</keyword>
<evidence type="ECO:0000256" key="1">
    <source>
        <dbReference type="SAM" id="MobiDB-lite"/>
    </source>
</evidence>
<name>A0A9N9LJY6_9HELO</name>
<feature type="region of interest" description="Disordered" evidence="1">
    <location>
        <begin position="25"/>
        <end position="58"/>
    </location>
</feature>
<proteinExistence type="predicted"/>
<evidence type="ECO:0000313" key="3">
    <source>
        <dbReference type="Proteomes" id="UP000701801"/>
    </source>
</evidence>
<evidence type="ECO:0000313" key="2">
    <source>
        <dbReference type="EMBL" id="CAG8973719.1"/>
    </source>
</evidence>
<dbReference type="EMBL" id="CAJVRM010000078">
    <property type="protein sequence ID" value="CAG8973719.1"/>
    <property type="molecule type" value="Genomic_DNA"/>
</dbReference>
<sequence length="92" mass="10179">MERAGLGLGNTVRTALHWSNSAEVKEMQMSEQPRASGEAVEAGDASSDHYRPRRDAMRNKDKILCTQLGMPMRKLGRGSWLKGLASGHLLDR</sequence>
<feature type="compositionally biased region" description="Basic and acidic residues" evidence="1">
    <location>
        <begin position="46"/>
        <end position="58"/>
    </location>
</feature>
<gene>
    <name evidence="2" type="ORF">HYALB_00006991</name>
</gene>
<comment type="caution">
    <text evidence="2">The sequence shown here is derived from an EMBL/GenBank/DDBJ whole genome shotgun (WGS) entry which is preliminary data.</text>
</comment>
<organism evidence="2 3">
    <name type="scientific">Hymenoscyphus albidus</name>
    <dbReference type="NCBI Taxonomy" id="595503"/>
    <lineage>
        <taxon>Eukaryota</taxon>
        <taxon>Fungi</taxon>
        <taxon>Dikarya</taxon>
        <taxon>Ascomycota</taxon>
        <taxon>Pezizomycotina</taxon>
        <taxon>Leotiomycetes</taxon>
        <taxon>Helotiales</taxon>
        <taxon>Helotiaceae</taxon>
        <taxon>Hymenoscyphus</taxon>
    </lineage>
</organism>
<accession>A0A9N9LJY6</accession>
<reference evidence="2" key="1">
    <citation type="submission" date="2021-07" db="EMBL/GenBank/DDBJ databases">
        <authorList>
            <person name="Durling M."/>
        </authorList>
    </citation>
    <scope>NUCLEOTIDE SEQUENCE</scope>
</reference>
<dbReference type="AlphaFoldDB" id="A0A9N9LJY6"/>
<protein>
    <submittedName>
        <fullName evidence="2">Uncharacterized protein</fullName>
    </submittedName>
</protein>